<dbReference type="GO" id="GO:0003677">
    <property type="term" value="F:DNA binding"/>
    <property type="evidence" value="ECO:0007669"/>
    <property type="project" value="UniProtKB-UniRule"/>
</dbReference>
<feature type="domain" description="HTH tetR-type" evidence="3">
    <location>
        <begin position="19"/>
        <end position="79"/>
    </location>
</feature>
<organism evidence="4 5">
    <name type="scientific">Lactococcus lactis subsp. lactis</name>
    <name type="common">Streptococcus lactis</name>
    <dbReference type="NCBI Taxonomy" id="1360"/>
    <lineage>
        <taxon>Bacteria</taxon>
        <taxon>Bacillati</taxon>
        <taxon>Bacillota</taxon>
        <taxon>Bacilli</taxon>
        <taxon>Lactobacillales</taxon>
        <taxon>Streptococcaceae</taxon>
        <taxon>Lactococcus</taxon>
    </lineage>
</organism>
<dbReference type="SUPFAM" id="SSF46689">
    <property type="entry name" value="Homeodomain-like"/>
    <property type="match status" value="1"/>
</dbReference>
<accession>A0A0B8QYP6</accession>
<dbReference type="InterPro" id="IPR001647">
    <property type="entry name" value="HTH_TetR"/>
</dbReference>
<evidence type="ECO:0000313" key="5">
    <source>
        <dbReference type="Proteomes" id="UP000031847"/>
    </source>
</evidence>
<dbReference type="AlphaFoldDB" id="A0A0B8QYP6"/>
<reference evidence="4 5" key="1">
    <citation type="submission" date="2015-01" db="EMBL/GenBank/DDBJ databases">
        <title>Lactococcus lactis subsp.lactis JCM 5805 whole genome shotgun sequence.</title>
        <authorList>
            <person name="Fujii T."/>
            <person name="Tomita Y."/>
            <person name="Ikushima S."/>
            <person name="Fujiwara D."/>
        </authorList>
    </citation>
    <scope>NUCLEOTIDE SEQUENCE [LARGE SCALE GENOMIC DNA]</scope>
    <source>
        <strain evidence="4 5">JCM 5805</strain>
    </source>
</reference>
<dbReference type="Gene3D" id="1.10.357.10">
    <property type="entry name" value="Tetracycline Repressor, domain 2"/>
    <property type="match status" value="1"/>
</dbReference>
<evidence type="ECO:0000313" key="4">
    <source>
        <dbReference type="EMBL" id="GAM80033.1"/>
    </source>
</evidence>
<evidence type="ECO:0000259" key="3">
    <source>
        <dbReference type="PROSITE" id="PS50977"/>
    </source>
</evidence>
<dbReference type="PANTHER" id="PTHR43479:SF11">
    <property type="entry name" value="ACREF_ENVCD OPERON REPRESSOR-RELATED"/>
    <property type="match status" value="1"/>
</dbReference>
<dbReference type="PROSITE" id="PS50977">
    <property type="entry name" value="HTH_TETR_2"/>
    <property type="match status" value="1"/>
</dbReference>
<evidence type="ECO:0000256" key="2">
    <source>
        <dbReference type="PROSITE-ProRule" id="PRU00335"/>
    </source>
</evidence>
<dbReference type="PANTHER" id="PTHR43479">
    <property type="entry name" value="ACREF/ENVCD OPERON REPRESSOR-RELATED"/>
    <property type="match status" value="1"/>
</dbReference>
<feature type="DNA-binding region" description="H-T-H motif" evidence="2">
    <location>
        <begin position="42"/>
        <end position="61"/>
    </location>
</feature>
<dbReference type="Proteomes" id="UP000031847">
    <property type="component" value="Unassembled WGS sequence"/>
</dbReference>
<protein>
    <submittedName>
        <fullName evidence="4">Transcriptional regulator</fullName>
    </submittedName>
</protein>
<evidence type="ECO:0000256" key="1">
    <source>
        <dbReference type="ARBA" id="ARBA00023125"/>
    </source>
</evidence>
<comment type="caution">
    <text evidence="4">The sequence shown here is derived from an EMBL/GenBank/DDBJ whole genome shotgun (WGS) entry which is preliminary data.</text>
</comment>
<keyword evidence="1 2" id="KW-0238">DNA-binding</keyword>
<dbReference type="InterPro" id="IPR009057">
    <property type="entry name" value="Homeodomain-like_sf"/>
</dbReference>
<dbReference type="Pfam" id="PF00440">
    <property type="entry name" value="TetR_N"/>
    <property type="match status" value="1"/>
</dbReference>
<dbReference type="RefSeq" id="WP_255209500.1">
    <property type="nucleotide sequence ID" value="NZ_BBSI01000017.1"/>
</dbReference>
<sequence>MIVNTQSNQVERNFYESNRKKKKAILETTFHLLNQKTIREITVDEIAHKADVSKVTLFKYFHSKNQLINQVIRQNLNQLSMEIKTLIESNLDFNQTYQAILQLKIQQLEHYQPIFSENMMTQYTNRPELLDDDALSLQKQIYLLLFQKGQAEGKISSDYSQEDFLLILSIFNSGMKGLSMNLLIEKAEIVSRFFLNGWK</sequence>
<gene>
    <name evidence="4" type="ORF">JCM5805K_1141</name>
</gene>
<dbReference type="EMBL" id="BBSI01000017">
    <property type="protein sequence ID" value="GAM80033.1"/>
    <property type="molecule type" value="Genomic_DNA"/>
</dbReference>
<name>A0A0B8QYP6_LACLL</name>
<proteinExistence type="predicted"/>
<dbReference type="InterPro" id="IPR050624">
    <property type="entry name" value="HTH-type_Tx_Regulator"/>
</dbReference>